<reference evidence="2 3" key="1">
    <citation type="submission" date="2021-06" db="EMBL/GenBank/DDBJ databases">
        <authorList>
            <person name="Palmer J.M."/>
        </authorList>
    </citation>
    <scope>NUCLEOTIDE SEQUENCE [LARGE SCALE GENOMIC DNA]</scope>
    <source>
        <strain evidence="2 3">MEX-2019</strain>
        <tissue evidence="2">Muscle</tissue>
    </source>
</reference>
<sequence>MKAPSSVVEATAASHYHPLEGKFPISNQYSLEEALDIFDAGQESDDSASETATCSASAPLLRTEDTEAGASPVRARGLPVSATTPLPAMDTLVSALPDIIRKIANAKGVSVPAPLAQASPDDLA</sequence>
<gene>
    <name evidence="2" type="ORF">CRENBAI_012207</name>
</gene>
<keyword evidence="3" id="KW-1185">Reference proteome</keyword>
<proteinExistence type="predicted"/>
<protein>
    <submittedName>
        <fullName evidence="2">Uncharacterized protein</fullName>
    </submittedName>
</protein>
<feature type="compositionally biased region" description="Low complexity" evidence="1">
    <location>
        <begin position="49"/>
        <end position="58"/>
    </location>
</feature>
<accession>A0AAV9S4Y6</accession>
<organism evidence="2 3">
    <name type="scientific">Crenichthys baileyi</name>
    <name type="common">White River springfish</name>
    <dbReference type="NCBI Taxonomy" id="28760"/>
    <lineage>
        <taxon>Eukaryota</taxon>
        <taxon>Metazoa</taxon>
        <taxon>Chordata</taxon>
        <taxon>Craniata</taxon>
        <taxon>Vertebrata</taxon>
        <taxon>Euteleostomi</taxon>
        <taxon>Actinopterygii</taxon>
        <taxon>Neopterygii</taxon>
        <taxon>Teleostei</taxon>
        <taxon>Neoteleostei</taxon>
        <taxon>Acanthomorphata</taxon>
        <taxon>Ovalentaria</taxon>
        <taxon>Atherinomorphae</taxon>
        <taxon>Cyprinodontiformes</taxon>
        <taxon>Goodeidae</taxon>
        <taxon>Crenichthys</taxon>
    </lineage>
</organism>
<dbReference type="AlphaFoldDB" id="A0AAV9S4Y6"/>
<evidence type="ECO:0000256" key="1">
    <source>
        <dbReference type="SAM" id="MobiDB-lite"/>
    </source>
</evidence>
<evidence type="ECO:0000313" key="3">
    <source>
        <dbReference type="Proteomes" id="UP001311232"/>
    </source>
</evidence>
<dbReference type="EMBL" id="JAHHUM010000889">
    <property type="protein sequence ID" value="KAK5616401.1"/>
    <property type="molecule type" value="Genomic_DNA"/>
</dbReference>
<evidence type="ECO:0000313" key="2">
    <source>
        <dbReference type="EMBL" id="KAK5616401.1"/>
    </source>
</evidence>
<name>A0AAV9S4Y6_9TELE</name>
<feature type="region of interest" description="Disordered" evidence="1">
    <location>
        <begin position="42"/>
        <end position="84"/>
    </location>
</feature>
<dbReference type="Proteomes" id="UP001311232">
    <property type="component" value="Unassembled WGS sequence"/>
</dbReference>
<comment type="caution">
    <text evidence="2">The sequence shown here is derived from an EMBL/GenBank/DDBJ whole genome shotgun (WGS) entry which is preliminary data.</text>
</comment>